<dbReference type="Proteomes" id="UP000471147">
    <property type="component" value="Unassembled WGS sequence"/>
</dbReference>
<evidence type="ECO:0000313" key="2">
    <source>
        <dbReference type="Proteomes" id="UP000471147"/>
    </source>
</evidence>
<protein>
    <submittedName>
        <fullName evidence="1">Uncharacterized protein</fullName>
    </submittedName>
</protein>
<evidence type="ECO:0000313" key="1">
    <source>
        <dbReference type="EMBL" id="MVZ97887.1"/>
    </source>
</evidence>
<dbReference type="RefSeq" id="WP_160353862.1">
    <property type="nucleotide sequence ID" value="NZ_SDWJ01000002.1"/>
</dbReference>
<sequence length="258" mass="28954">MRDIMHILNIVTNDERPETIRKPIIIPELELDDLKALVEAPTIKSRDFSAEIALAAADGAISEQKAQSSAKVQAAQTLAKDLFKTAADSVKEQTGMSIGYLEPWAYEPKPKAAYKLWKTVVTMYIDQPDTLDIGSTAMALKLNQRDNGYVVTRDMFYDKLNRYAKKDLERLLKLLGVTLQLRGPVTIRSVRKALIERRETSAGVPIEEFAGRFVIRGNAITLNGVEYKIQLGKSGKRRIRHRGEWLPLDVLKSICLGT</sequence>
<organism evidence="1 2">
    <name type="scientific">Sphingorhabdus profundilacus</name>
    <dbReference type="NCBI Taxonomy" id="2509718"/>
    <lineage>
        <taxon>Bacteria</taxon>
        <taxon>Pseudomonadati</taxon>
        <taxon>Pseudomonadota</taxon>
        <taxon>Alphaproteobacteria</taxon>
        <taxon>Sphingomonadales</taxon>
        <taxon>Sphingomonadaceae</taxon>
        <taxon>Sphingorhabdus</taxon>
    </lineage>
</organism>
<dbReference type="EMBL" id="SDWJ01000002">
    <property type="protein sequence ID" value="MVZ97887.1"/>
    <property type="molecule type" value="Genomic_DNA"/>
</dbReference>
<accession>A0A6I4LWF4</accession>
<keyword evidence="2" id="KW-1185">Reference proteome</keyword>
<proteinExistence type="predicted"/>
<reference evidence="1 2" key="1">
    <citation type="submission" date="2019-01" db="EMBL/GenBank/DDBJ databases">
        <title>Sphingorhabdus lacus sp.nov., isolated from an oligotrophic freshwater lake.</title>
        <authorList>
            <person name="Park M."/>
        </authorList>
    </citation>
    <scope>NUCLEOTIDE SEQUENCE [LARGE SCALE GENOMIC DNA]</scope>
    <source>
        <strain evidence="1 2">IMCC26285</strain>
    </source>
</reference>
<gene>
    <name evidence="1" type="ORF">EUU23_09215</name>
</gene>
<dbReference type="AlphaFoldDB" id="A0A6I4LWF4"/>
<name>A0A6I4LWF4_9SPHN</name>
<comment type="caution">
    <text evidence="1">The sequence shown here is derived from an EMBL/GenBank/DDBJ whole genome shotgun (WGS) entry which is preliminary data.</text>
</comment>